<organism evidence="1 2">
    <name type="scientific">Clostridium paraputrificum</name>
    <dbReference type="NCBI Taxonomy" id="29363"/>
    <lineage>
        <taxon>Bacteria</taxon>
        <taxon>Bacillati</taxon>
        <taxon>Bacillota</taxon>
        <taxon>Clostridia</taxon>
        <taxon>Eubacteriales</taxon>
        <taxon>Clostridiaceae</taxon>
        <taxon>Clostridium</taxon>
    </lineage>
</organism>
<name>A0A174SE24_9CLOT</name>
<reference evidence="1 2" key="1">
    <citation type="submission" date="2016-06" db="EMBL/GenBank/DDBJ databases">
        <authorList>
            <person name="Kjaerup R.B."/>
            <person name="Dalgaard T.S."/>
            <person name="Juul-Madsen H.R."/>
        </authorList>
    </citation>
    <scope>NUCLEOTIDE SEQUENCE [LARGE SCALE GENOMIC DNA]</scope>
    <source>
        <strain evidence="1 2">373-A1</strain>
    </source>
</reference>
<dbReference type="GO" id="GO:0016811">
    <property type="term" value="F:hydrolase activity, acting on carbon-nitrogen (but not peptide) bonds, in linear amides"/>
    <property type="evidence" value="ECO:0007669"/>
    <property type="project" value="TreeGrafter"/>
</dbReference>
<comment type="caution">
    <text evidence="1">The sequence shown here is derived from an EMBL/GenBank/DDBJ whole genome shotgun (WGS) entry which is preliminary data.</text>
</comment>
<dbReference type="PANTHER" id="PTHR12993:SF11">
    <property type="entry name" value="N-ACETYLGLUCOSAMINYL-PHOSPHATIDYLINOSITOL DE-N-ACETYLASE"/>
    <property type="match status" value="1"/>
</dbReference>
<proteinExistence type="predicted"/>
<gene>
    <name evidence="1" type="ORF">CP373A1_10835</name>
</gene>
<evidence type="ECO:0000313" key="2">
    <source>
        <dbReference type="Proteomes" id="UP000092714"/>
    </source>
</evidence>
<keyword evidence="2" id="KW-1185">Reference proteome</keyword>
<evidence type="ECO:0008006" key="3">
    <source>
        <dbReference type="Google" id="ProtNLM"/>
    </source>
</evidence>
<dbReference type="RefSeq" id="WP_055183685.1">
    <property type="nucleotide sequence ID" value="NZ_CZBQ01000003.1"/>
</dbReference>
<dbReference type="InterPro" id="IPR024078">
    <property type="entry name" value="LmbE-like_dom_sf"/>
</dbReference>
<dbReference type="Proteomes" id="UP000092714">
    <property type="component" value="Unassembled WGS sequence"/>
</dbReference>
<dbReference type="InterPro" id="IPR003737">
    <property type="entry name" value="GlcNAc_PI_deacetylase-related"/>
</dbReference>
<dbReference type="SUPFAM" id="SSF102588">
    <property type="entry name" value="LmbE-like"/>
    <property type="match status" value="1"/>
</dbReference>
<dbReference type="OrthoDB" id="9815144at2"/>
<evidence type="ECO:0000313" key="1">
    <source>
        <dbReference type="EMBL" id="OBY10388.1"/>
    </source>
</evidence>
<dbReference type="EMBL" id="MAPZ01000020">
    <property type="protein sequence ID" value="OBY10388.1"/>
    <property type="molecule type" value="Genomic_DNA"/>
</dbReference>
<accession>A0A174SE24</accession>
<dbReference type="Gene3D" id="3.40.50.10320">
    <property type="entry name" value="LmbE-like"/>
    <property type="match status" value="1"/>
</dbReference>
<dbReference type="PANTHER" id="PTHR12993">
    <property type="entry name" value="N-ACETYLGLUCOSAMINYL-PHOSPHATIDYLINOSITOL DE-N-ACETYLASE-RELATED"/>
    <property type="match status" value="1"/>
</dbReference>
<dbReference type="Pfam" id="PF02585">
    <property type="entry name" value="PIG-L"/>
    <property type="match status" value="1"/>
</dbReference>
<protein>
    <recommendedName>
        <fullName evidence="3">PIG-L family deacetylase</fullName>
    </recommendedName>
</protein>
<sequence length="259" mass="29174">MGLASFIFKKVMPIPKIINYDKYAFIGAHPDDIEFQCSGTVAKLTSEGKKVSFIIVTDGRFGTQDINMNQEKLVKIRRMEAIEAAKELGVTDIRFLNFHDGGRYNTEEVADKLAIELVDIKPDIIFSIDNHVKSEIHPDHIKVGRAAELALFRCTFPLMMMELGVKDIASPKGIAYYYTDSPNSYIGISSYFNKKISALAKHKSQISKEEGKGLSMKDIISSFKFDGRRYGIRCFSKYAEGFRVLSIDHLHAIPIASKF</sequence>
<dbReference type="AlphaFoldDB" id="A0A174SE24"/>